<proteinExistence type="predicted"/>
<evidence type="ECO:0000313" key="3">
    <source>
        <dbReference type="Proteomes" id="UP000214588"/>
    </source>
</evidence>
<reference evidence="2 3" key="1">
    <citation type="submission" date="2017-06" db="EMBL/GenBank/DDBJ databases">
        <title>Draft Genome Sequence of Natranaerobius trueperi halophilic, alkalithermophilic bacteria from soda lakes.</title>
        <authorList>
            <person name="Zhao B."/>
        </authorList>
    </citation>
    <scope>NUCLEOTIDE SEQUENCE [LARGE SCALE GENOMIC DNA]</scope>
    <source>
        <strain evidence="2 3">DSM 18760</strain>
    </source>
</reference>
<keyword evidence="3" id="KW-1185">Reference proteome</keyword>
<feature type="transmembrane region" description="Helical" evidence="1">
    <location>
        <begin position="138"/>
        <end position="165"/>
    </location>
</feature>
<gene>
    <name evidence="2" type="ORF">CDO51_01980</name>
</gene>
<evidence type="ECO:0000256" key="1">
    <source>
        <dbReference type="SAM" id="Phobius"/>
    </source>
</evidence>
<accession>A0A226C2Y3</accession>
<feature type="transmembrane region" description="Helical" evidence="1">
    <location>
        <begin position="21"/>
        <end position="41"/>
    </location>
</feature>
<dbReference type="AlphaFoldDB" id="A0A226C2Y3"/>
<feature type="transmembrane region" description="Helical" evidence="1">
    <location>
        <begin position="177"/>
        <end position="199"/>
    </location>
</feature>
<sequence>MKKRTNYGYCKQFKNTLIRAFKILFFIGVLIFLVFNLPEIIPHIKTVSYSSVTGLVLMQLFTLLVIAYQWKLCDKVIDYKPNPKHPIMHNKLKVSDFWILNSYGKLCEGITPGVKTGGEGLKTVMLVNKFNYKKKDALILVLIQKSISLVSFVVVLAALCVILSAQGSYTLINYSNISHLLIIITVALILLLLIVNFWGKKSKLKYFLKFHQIIVILRKKKLFVFLAFY</sequence>
<dbReference type="EMBL" id="NIQC01000002">
    <property type="protein sequence ID" value="OWZ84809.1"/>
    <property type="molecule type" value="Genomic_DNA"/>
</dbReference>
<keyword evidence="1" id="KW-1133">Transmembrane helix</keyword>
<keyword evidence="1" id="KW-0812">Transmembrane</keyword>
<evidence type="ECO:0000313" key="2">
    <source>
        <dbReference type="EMBL" id="OWZ84809.1"/>
    </source>
</evidence>
<organism evidence="2 3">
    <name type="scientific">Natranaerobius trueperi</name>
    <dbReference type="NCBI Taxonomy" id="759412"/>
    <lineage>
        <taxon>Bacteria</taxon>
        <taxon>Bacillati</taxon>
        <taxon>Bacillota</taxon>
        <taxon>Clostridia</taxon>
        <taxon>Natranaerobiales</taxon>
        <taxon>Natranaerobiaceae</taxon>
        <taxon>Natranaerobius</taxon>
    </lineage>
</organism>
<dbReference type="RefSeq" id="WP_089022614.1">
    <property type="nucleotide sequence ID" value="NZ_NIQC01000002.1"/>
</dbReference>
<keyword evidence="1" id="KW-0472">Membrane</keyword>
<feature type="transmembrane region" description="Helical" evidence="1">
    <location>
        <begin position="47"/>
        <end position="70"/>
    </location>
</feature>
<dbReference type="OrthoDB" id="2111097at2"/>
<dbReference type="Proteomes" id="UP000214588">
    <property type="component" value="Unassembled WGS sequence"/>
</dbReference>
<name>A0A226C2Y3_9FIRM</name>
<protein>
    <submittedName>
        <fullName evidence="2">Uncharacterized protein</fullName>
    </submittedName>
</protein>
<comment type="caution">
    <text evidence="2">The sequence shown here is derived from an EMBL/GenBank/DDBJ whole genome shotgun (WGS) entry which is preliminary data.</text>
</comment>